<comment type="caution">
    <text evidence="1">The sequence shown here is derived from an EMBL/GenBank/DDBJ whole genome shotgun (WGS) entry which is preliminary data.</text>
</comment>
<gene>
    <name evidence="1" type="ORF">ACEU3E_26470</name>
</gene>
<sequence length="90" mass="10779">MLQTAKINIEIDEKAVANFIERELQRQINQQLLLVDINKLSELTSMSVRYLEDEILPDPRVRIHERKKNRKRWWLAQPALKAIEEIVNSW</sequence>
<evidence type="ECO:0000313" key="1">
    <source>
        <dbReference type="EMBL" id="MFB0845736.1"/>
    </source>
</evidence>
<accession>A0ABV4V6M7</accession>
<proteinExistence type="predicted"/>
<dbReference type="Proteomes" id="UP001575622">
    <property type="component" value="Unassembled WGS sequence"/>
</dbReference>
<reference evidence="1 2" key="1">
    <citation type="submission" date="2024-09" db="EMBL/GenBank/DDBJ databases">
        <authorList>
            <person name="Makale K.P.P."/>
            <person name="Makhzoum A."/>
            <person name="Rantong G."/>
            <person name="Rahube T.O."/>
        </authorList>
    </citation>
    <scope>NUCLEOTIDE SEQUENCE [LARGE SCALE GENOMIC DNA]</scope>
    <source>
        <strain evidence="1 2">KM_D13</strain>
    </source>
</reference>
<protein>
    <submittedName>
        <fullName evidence="1">Uncharacterized protein</fullName>
    </submittedName>
</protein>
<keyword evidence="2" id="KW-1185">Reference proteome</keyword>
<name>A0ABV4V6M7_9BACL</name>
<organism evidence="1 2">
    <name type="scientific">Paenibacillus oleatilyticus</name>
    <dbReference type="NCBI Taxonomy" id="2594886"/>
    <lineage>
        <taxon>Bacteria</taxon>
        <taxon>Bacillati</taxon>
        <taxon>Bacillota</taxon>
        <taxon>Bacilli</taxon>
        <taxon>Bacillales</taxon>
        <taxon>Paenibacillaceae</taxon>
        <taxon>Paenibacillus</taxon>
    </lineage>
</organism>
<dbReference type="RefSeq" id="WP_373955784.1">
    <property type="nucleotide sequence ID" value="NZ_JBHDLN010000016.1"/>
</dbReference>
<dbReference type="EMBL" id="JBHDLN010000016">
    <property type="protein sequence ID" value="MFB0845736.1"/>
    <property type="molecule type" value="Genomic_DNA"/>
</dbReference>
<evidence type="ECO:0000313" key="2">
    <source>
        <dbReference type="Proteomes" id="UP001575622"/>
    </source>
</evidence>